<dbReference type="SUPFAM" id="SSF50814">
    <property type="entry name" value="Lipocalins"/>
    <property type="match status" value="1"/>
</dbReference>
<feature type="chain" id="PRO_5007286939" evidence="1">
    <location>
        <begin position="21"/>
        <end position="203"/>
    </location>
</feature>
<sequence>MMKLILNYLQITTLWSVVSYCQFDYSQIPQWHRDYMDNVRRMLNATDKNLILYKGQNGILTHNDRICWNSTYAHMALPGVQHKLTFYQKATKISNKTGEWYSRTGIYYVGPANNTPMLDLYTKVDGSDDNSTSFQYQIYFATPTCYVIGDIRRDGVRPACALWIQNGTAGQSLPCEWAYEKNCTKIKAKNYTYDESKCKMLNC</sequence>
<dbReference type="InterPro" id="IPR012674">
    <property type="entry name" value="Calycin"/>
</dbReference>
<keyword evidence="1" id="KW-0732">Signal</keyword>
<feature type="signal peptide" evidence="1">
    <location>
        <begin position="1"/>
        <end position="20"/>
    </location>
</feature>
<dbReference type="EMBL" id="GEDV01002067">
    <property type="protein sequence ID" value="JAP86490.1"/>
    <property type="molecule type" value="Transcribed_RNA"/>
</dbReference>
<evidence type="ECO:0000256" key="1">
    <source>
        <dbReference type="SAM" id="SignalP"/>
    </source>
</evidence>
<protein>
    <submittedName>
        <fullName evidence="2">Lipocalin</fullName>
    </submittedName>
</protein>
<accession>A0A131Z6S9</accession>
<proteinExistence type="predicted"/>
<dbReference type="Gene3D" id="2.40.128.20">
    <property type="match status" value="1"/>
</dbReference>
<dbReference type="AlphaFoldDB" id="A0A131Z6S9"/>
<reference evidence="2" key="1">
    <citation type="journal article" date="2016" name="Ticks Tick Borne Dis.">
        <title>De novo assembly and annotation of the salivary gland transcriptome of Rhipicephalus appendiculatus male and female ticks during blood feeding.</title>
        <authorList>
            <person name="de Castro M.H."/>
            <person name="de Klerk D."/>
            <person name="Pienaar R."/>
            <person name="Latif A.A."/>
            <person name="Rees D.J."/>
            <person name="Mans B.J."/>
        </authorList>
    </citation>
    <scope>NUCLEOTIDE SEQUENCE</scope>
    <source>
        <tissue evidence="2">Salivary glands</tissue>
    </source>
</reference>
<evidence type="ECO:0000313" key="2">
    <source>
        <dbReference type="EMBL" id="JAP86490.1"/>
    </source>
</evidence>
<organism evidence="2">
    <name type="scientific">Rhipicephalus appendiculatus</name>
    <name type="common">Brown ear tick</name>
    <dbReference type="NCBI Taxonomy" id="34631"/>
    <lineage>
        <taxon>Eukaryota</taxon>
        <taxon>Metazoa</taxon>
        <taxon>Ecdysozoa</taxon>
        <taxon>Arthropoda</taxon>
        <taxon>Chelicerata</taxon>
        <taxon>Arachnida</taxon>
        <taxon>Acari</taxon>
        <taxon>Parasitiformes</taxon>
        <taxon>Ixodida</taxon>
        <taxon>Ixodoidea</taxon>
        <taxon>Ixodidae</taxon>
        <taxon>Rhipicephalinae</taxon>
        <taxon>Rhipicephalus</taxon>
        <taxon>Rhipicephalus</taxon>
    </lineage>
</organism>
<name>A0A131Z6S9_RHIAP</name>